<proteinExistence type="predicted"/>
<organism evidence="2 3">
    <name type="scientific">Streptomyces gulbargensis</name>
    <dbReference type="NCBI Taxonomy" id="364901"/>
    <lineage>
        <taxon>Bacteria</taxon>
        <taxon>Bacillati</taxon>
        <taxon>Actinomycetota</taxon>
        <taxon>Actinomycetes</taxon>
        <taxon>Kitasatosporales</taxon>
        <taxon>Streptomycetaceae</taxon>
        <taxon>Streptomyces</taxon>
    </lineage>
</organism>
<name>A0ABP7MF12_9ACTN</name>
<sequence length="79" mass="8208">MGAVVTSGALGSLREGEFRTFEVVDCTPASVPGPEIETEVSVGGARRGQARTARARRSGVQARAVTSRVNAAMMTATRT</sequence>
<dbReference type="Proteomes" id="UP001501000">
    <property type="component" value="Unassembled WGS sequence"/>
</dbReference>
<dbReference type="EMBL" id="BAABAJ010000008">
    <property type="protein sequence ID" value="GAA3919283.1"/>
    <property type="molecule type" value="Genomic_DNA"/>
</dbReference>
<gene>
    <name evidence="2" type="ORF">GCM10022244_30510</name>
</gene>
<comment type="caution">
    <text evidence="2">The sequence shown here is derived from an EMBL/GenBank/DDBJ whole genome shotgun (WGS) entry which is preliminary data.</text>
</comment>
<evidence type="ECO:0000256" key="1">
    <source>
        <dbReference type="SAM" id="MobiDB-lite"/>
    </source>
</evidence>
<evidence type="ECO:0000313" key="2">
    <source>
        <dbReference type="EMBL" id="GAA3919283.1"/>
    </source>
</evidence>
<feature type="region of interest" description="Disordered" evidence="1">
    <location>
        <begin position="38"/>
        <end position="64"/>
    </location>
</feature>
<evidence type="ECO:0000313" key="3">
    <source>
        <dbReference type="Proteomes" id="UP001501000"/>
    </source>
</evidence>
<reference evidence="3" key="1">
    <citation type="journal article" date="2019" name="Int. J. Syst. Evol. Microbiol.">
        <title>The Global Catalogue of Microorganisms (GCM) 10K type strain sequencing project: providing services to taxonomists for standard genome sequencing and annotation.</title>
        <authorList>
            <consortium name="The Broad Institute Genomics Platform"/>
            <consortium name="The Broad Institute Genome Sequencing Center for Infectious Disease"/>
            <person name="Wu L."/>
            <person name="Ma J."/>
        </authorList>
    </citation>
    <scope>NUCLEOTIDE SEQUENCE [LARGE SCALE GENOMIC DNA]</scope>
    <source>
        <strain evidence="3">JCM 16956</strain>
    </source>
</reference>
<accession>A0ABP7MF12</accession>
<keyword evidence="3" id="KW-1185">Reference proteome</keyword>
<protein>
    <submittedName>
        <fullName evidence="2">Uncharacterized protein</fullName>
    </submittedName>
</protein>